<comment type="caution">
    <text evidence="1">The sequence shown here is derived from an EMBL/GenBank/DDBJ whole genome shotgun (WGS) entry which is preliminary data.</text>
</comment>
<accession>A0A5A7QBD0</accession>
<organism evidence="1 2">
    <name type="scientific">Striga asiatica</name>
    <name type="common">Asiatic witchweed</name>
    <name type="synonym">Buchnera asiatica</name>
    <dbReference type="NCBI Taxonomy" id="4170"/>
    <lineage>
        <taxon>Eukaryota</taxon>
        <taxon>Viridiplantae</taxon>
        <taxon>Streptophyta</taxon>
        <taxon>Embryophyta</taxon>
        <taxon>Tracheophyta</taxon>
        <taxon>Spermatophyta</taxon>
        <taxon>Magnoliopsida</taxon>
        <taxon>eudicotyledons</taxon>
        <taxon>Gunneridae</taxon>
        <taxon>Pentapetalae</taxon>
        <taxon>asterids</taxon>
        <taxon>lamiids</taxon>
        <taxon>Lamiales</taxon>
        <taxon>Orobanchaceae</taxon>
        <taxon>Buchnereae</taxon>
        <taxon>Striga</taxon>
    </lineage>
</organism>
<dbReference type="Proteomes" id="UP000325081">
    <property type="component" value="Unassembled WGS sequence"/>
</dbReference>
<dbReference type="AlphaFoldDB" id="A0A5A7QBD0"/>
<dbReference type="OrthoDB" id="1725660at2759"/>
<name>A0A5A7QBD0_STRAF</name>
<protein>
    <submittedName>
        <fullName evidence="1">RPA70-kDa subunit B</fullName>
    </submittedName>
</protein>
<reference evidence="2" key="1">
    <citation type="journal article" date="2019" name="Curr. Biol.">
        <title>Genome Sequence of Striga asiatica Provides Insight into the Evolution of Plant Parasitism.</title>
        <authorList>
            <person name="Yoshida S."/>
            <person name="Kim S."/>
            <person name="Wafula E.K."/>
            <person name="Tanskanen J."/>
            <person name="Kim Y.M."/>
            <person name="Honaas L."/>
            <person name="Yang Z."/>
            <person name="Spallek T."/>
            <person name="Conn C.E."/>
            <person name="Ichihashi Y."/>
            <person name="Cheong K."/>
            <person name="Cui S."/>
            <person name="Der J.P."/>
            <person name="Gundlach H."/>
            <person name="Jiao Y."/>
            <person name="Hori C."/>
            <person name="Ishida J.K."/>
            <person name="Kasahara H."/>
            <person name="Kiba T."/>
            <person name="Kim M.S."/>
            <person name="Koo N."/>
            <person name="Laohavisit A."/>
            <person name="Lee Y.H."/>
            <person name="Lumba S."/>
            <person name="McCourt P."/>
            <person name="Mortimer J.C."/>
            <person name="Mutuku J.M."/>
            <person name="Nomura T."/>
            <person name="Sasaki-Sekimoto Y."/>
            <person name="Seto Y."/>
            <person name="Wang Y."/>
            <person name="Wakatake T."/>
            <person name="Sakakibara H."/>
            <person name="Demura T."/>
            <person name="Yamaguchi S."/>
            <person name="Yoneyama K."/>
            <person name="Manabe R.I."/>
            <person name="Nelson D.C."/>
            <person name="Schulman A.H."/>
            <person name="Timko M.P."/>
            <person name="dePamphilis C.W."/>
            <person name="Choi D."/>
            <person name="Shirasu K."/>
        </authorList>
    </citation>
    <scope>NUCLEOTIDE SEQUENCE [LARGE SCALE GENOMIC DNA]</scope>
    <source>
        <strain evidence="2">cv. UVA1</strain>
    </source>
</reference>
<evidence type="ECO:0000313" key="1">
    <source>
        <dbReference type="EMBL" id="GER42573.1"/>
    </source>
</evidence>
<gene>
    <name evidence="1" type="ORF">STAS_19373</name>
</gene>
<keyword evidence="2" id="KW-1185">Reference proteome</keyword>
<dbReference type="EMBL" id="BKCP01006404">
    <property type="protein sequence ID" value="GER42573.1"/>
    <property type="molecule type" value="Genomic_DNA"/>
</dbReference>
<sequence length="169" mass="19641">AIMLRKFLQIQQINTESRAWTTLIQVVERTNVLTSRPPKNTKFRRYLLTDSEGTKVTALVYVRYYVSNVEVKEADPKYLVGDYPFSLLTKRHLIEEVKEPLPPQFSCHIEIQKYKNLFRFAETENLQNVLGIVLHVFPVKKTQGSKTRDLVIVNEEGKNSNDLNFVGRV</sequence>
<proteinExistence type="predicted"/>
<feature type="non-terminal residue" evidence="1">
    <location>
        <position position="1"/>
    </location>
</feature>
<evidence type="ECO:0000313" key="2">
    <source>
        <dbReference type="Proteomes" id="UP000325081"/>
    </source>
</evidence>